<dbReference type="RefSeq" id="WP_197163117.1">
    <property type="nucleotide sequence ID" value="NZ_JADZGI010000001.1"/>
</dbReference>
<gene>
    <name evidence="2" type="ORF">I5E68_09180</name>
</gene>
<dbReference type="Proteomes" id="UP000617634">
    <property type="component" value="Unassembled WGS sequence"/>
</dbReference>
<proteinExistence type="predicted"/>
<name>A0A931HBW5_9SPHN</name>
<keyword evidence="1" id="KW-1133">Transmembrane helix</keyword>
<evidence type="ECO:0000256" key="1">
    <source>
        <dbReference type="SAM" id="Phobius"/>
    </source>
</evidence>
<accession>A0A931HBW5</accession>
<evidence type="ECO:0000313" key="3">
    <source>
        <dbReference type="Proteomes" id="UP000617634"/>
    </source>
</evidence>
<evidence type="ECO:0000313" key="2">
    <source>
        <dbReference type="EMBL" id="MBH0113116.1"/>
    </source>
</evidence>
<dbReference type="AlphaFoldDB" id="A0A931HBW5"/>
<feature type="transmembrane region" description="Helical" evidence="1">
    <location>
        <begin position="47"/>
        <end position="70"/>
    </location>
</feature>
<feature type="transmembrane region" description="Helical" evidence="1">
    <location>
        <begin position="133"/>
        <end position="151"/>
    </location>
</feature>
<protein>
    <submittedName>
        <fullName evidence="2">Uncharacterized protein</fullName>
    </submittedName>
</protein>
<feature type="transmembrane region" description="Helical" evidence="1">
    <location>
        <begin position="163"/>
        <end position="183"/>
    </location>
</feature>
<feature type="transmembrane region" description="Helical" evidence="1">
    <location>
        <begin position="17"/>
        <end position="41"/>
    </location>
</feature>
<dbReference type="EMBL" id="JADZGI010000001">
    <property type="protein sequence ID" value="MBH0113116.1"/>
    <property type="molecule type" value="Genomic_DNA"/>
</dbReference>
<organism evidence="2 3">
    <name type="scientific">Novosphingobium aureum</name>
    <dbReference type="NCBI Taxonomy" id="2792964"/>
    <lineage>
        <taxon>Bacteria</taxon>
        <taxon>Pseudomonadati</taxon>
        <taxon>Pseudomonadota</taxon>
        <taxon>Alphaproteobacteria</taxon>
        <taxon>Sphingomonadales</taxon>
        <taxon>Sphingomonadaceae</taxon>
        <taxon>Novosphingobium</taxon>
    </lineage>
</organism>
<keyword evidence="3" id="KW-1185">Reference proteome</keyword>
<keyword evidence="1" id="KW-0812">Transmembrane</keyword>
<comment type="caution">
    <text evidence="2">The sequence shown here is derived from an EMBL/GenBank/DDBJ whole genome shotgun (WGS) entry which is preliminary data.</text>
</comment>
<sequence>MTNSPDSDMPTNSRKSALLIILGGIFTIFLAGIVTGIAMRFAETGEFRLATVVGGVLAVVTVALGYWIARRALLNASLTLPRSPRMRRSRIALYLSLAVSVGFGIVVGVMGGLSDEIEPAEVLFSSQPLAPTLAIWGIVGLLAAIGFSAYWHSTIDEMERRDYDFGTACGLYTYVSVAPAWWLAWRGGLTGEPDGVVIFWIVCVTWSIGWLWRRYS</sequence>
<reference evidence="2" key="1">
    <citation type="submission" date="2020-11" db="EMBL/GenBank/DDBJ databases">
        <title>Novosphingobium aureum sp. nov., a marine bacterium isolated from sediment of a salt flat.</title>
        <authorList>
            <person name="Yoo Y."/>
            <person name="Kim J.-J."/>
        </authorList>
    </citation>
    <scope>NUCLEOTIDE SEQUENCE</scope>
    <source>
        <strain evidence="2">YJ-S2-02</strain>
    </source>
</reference>
<feature type="transmembrane region" description="Helical" evidence="1">
    <location>
        <begin position="91"/>
        <end position="113"/>
    </location>
</feature>
<feature type="transmembrane region" description="Helical" evidence="1">
    <location>
        <begin position="195"/>
        <end position="212"/>
    </location>
</feature>
<keyword evidence="1" id="KW-0472">Membrane</keyword>